<keyword evidence="3" id="KW-0687">Ribonucleoprotein</keyword>
<dbReference type="Gene3D" id="3.30.1440.10">
    <property type="match status" value="2"/>
</dbReference>
<organism evidence="5 6">
    <name type="scientific">Neotoma lepida</name>
    <name type="common">Desert woodrat</name>
    <dbReference type="NCBI Taxonomy" id="56216"/>
    <lineage>
        <taxon>Eukaryota</taxon>
        <taxon>Metazoa</taxon>
        <taxon>Chordata</taxon>
        <taxon>Craniata</taxon>
        <taxon>Vertebrata</taxon>
        <taxon>Euteleostomi</taxon>
        <taxon>Mammalia</taxon>
        <taxon>Eutheria</taxon>
        <taxon>Euarchontoglires</taxon>
        <taxon>Glires</taxon>
        <taxon>Rodentia</taxon>
        <taxon>Myomorpha</taxon>
        <taxon>Muroidea</taxon>
        <taxon>Cricetidae</taxon>
        <taxon>Neotominae</taxon>
        <taxon>Neotoma</taxon>
    </lineage>
</organism>
<evidence type="ECO:0000256" key="1">
    <source>
        <dbReference type="ARBA" id="ARBA00008553"/>
    </source>
</evidence>
<dbReference type="GO" id="GO:0003735">
    <property type="term" value="F:structural constituent of ribosome"/>
    <property type="evidence" value="ECO:0007669"/>
    <property type="project" value="InterPro"/>
</dbReference>
<protein>
    <recommendedName>
        <fullName evidence="4">Large ribosomal subunit protein uL5 N-terminal domain-containing protein</fullName>
    </recommendedName>
</protein>
<reference evidence="5 6" key="1">
    <citation type="submission" date="2016-06" db="EMBL/GenBank/DDBJ databases">
        <title>The Draft Genome Sequence and Annotation of the Desert Woodrat Neotoma lepida.</title>
        <authorList>
            <person name="Campbell M."/>
            <person name="Oakeson K.F."/>
            <person name="Yandell M."/>
            <person name="Halpert J.R."/>
            <person name="Dearing D."/>
        </authorList>
    </citation>
    <scope>NUCLEOTIDE SEQUENCE [LARGE SCALE GENOMIC DNA]</scope>
    <source>
        <strain evidence="5">417</strain>
        <tissue evidence="5">Liver</tissue>
    </source>
</reference>
<dbReference type="AlphaFoldDB" id="A0A1A6HZC1"/>
<dbReference type="OrthoDB" id="1734943at2759"/>
<dbReference type="InterPro" id="IPR022803">
    <property type="entry name" value="Ribosomal_uL5_dom_sf"/>
</dbReference>
<evidence type="ECO:0000313" key="5">
    <source>
        <dbReference type="EMBL" id="OBS83569.1"/>
    </source>
</evidence>
<evidence type="ECO:0000259" key="4">
    <source>
        <dbReference type="Pfam" id="PF00281"/>
    </source>
</evidence>
<feature type="non-terminal residue" evidence="5">
    <location>
        <position position="1"/>
    </location>
</feature>
<accession>A0A1A6HZC1</accession>
<keyword evidence="2" id="KW-0689">Ribosomal protein</keyword>
<name>A0A1A6HZC1_NEOLE</name>
<dbReference type="GO" id="GO:0005840">
    <property type="term" value="C:ribosome"/>
    <property type="evidence" value="ECO:0007669"/>
    <property type="project" value="UniProtKB-KW"/>
</dbReference>
<comment type="caution">
    <text evidence="5">The sequence shown here is derived from an EMBL/GenBank/DDBJ whole genome shotgun (WGS) entry which is preliminary data.</text>
</comment>
<dbReference type="InterPro" id="IPR002132">
    <property type="entry name" value="Ribosomal_uL5"/>
</dbReference>
<keyword evidence="6" id="KW-1185">Reference proteome</keyword>
<dbReference type="EMBL" id="LZPO01002988">
    <property type="protein sequence ID" value="OBS83569.1"/>
    <property type="molecule type" value="Genomic_DNA"/>
</dbReference>
<dbReference type="SUPFAM" id="SSF55282">
    <property type="entry name" value="RL5-like"/>
    <property type="match status" value="1"/>
</dbReference>
<gene>
    <name evidence="5" type="ORF">A6R68_22441</name>
</gene>
<evidence type="ECO:0000256" key="3">
    <source>
        <dbReference type="ARBA" id="ARBA00023274"/>
    </source>
</evidence>
<dbReference type="PANTHER" id="PTHR11994">
    <property type="entry name" value="60S RIBOSOMAL PROTEIN L11-RELATED"/>
    <property type="match status" value="1"/>
</dbReference>
<dbReference type="InterPro" id="IPR031310">
    <property type="entry name" value="Ribosomal_uL5_N"/>
</dbReference>
<comment type="similarity">
    <text evidence="1">Belongs to the universal ribosomal protein uL5 family.</text>
</comment>
<dbReference type="STRING" id="56216.A0A1A6HZC1"/>
<evidence type="ECO:0000313" key="6">
    <source>
        <dbReference type="Proteomes" id="UP000092124"/>
    </source>
</evidence>
<dbReference type="Proteomes" id="UP000092124">
    <property type="component" value="Unassembled WGS sequence"/>
</dbReference>
<feature type="non-terminal residue" evidence="5">
    <location>
        <position position="131"/>
    </location>
</feature>
<dbReference type="GO" id="GO:1990904">
    <property type="term" value="C:ribonucleoprotein complex"/>
    <property type="evidence" value="ECO:0007669"/>
    <property type="project" value="UniProtKB-KW"/>
</dbReference>
<dbReference type="GO" id="GO:0006412">
    <property type="term" value="P:translation"/>
    <property type="evidence" value="ECO:0007669"/>
    <property type="project" value="InterPro"/>
</dbReference>
<evidence type="ECO:0000256" key="2">
    <source>
        <dbReference type="ARBA" id="ARBA00022980"/>
    </source>
</evidence>
<dbReference type="Pfam" id="PF00281">
    <property type="entry name" value="Ribosomal_L5"/>
    <property type="match status" value="1"/>
</dbReference>
<feature type="domain" description="Large ribosomal subunit protein uL5 N-terminal" evidence="4">
    <location>
        <begin position="23"/>
        <end position="69"/>
    </location>
</feature>
<sequence length="131" mass="14586">KNILFLLSITAQDQGDKNPLGNLTSLSLSISVGESEDRLTLAATVLEELTNQKPVLSKARYSTRSFGIRRNEKIAVHFTSLSQGRRNPGNRSEGARLLRYWNNIGIQEHIDLGIKYNPSIGIYGLDVYVVL</sequence>
<proteinExistence type="inferred from homology"/>